<sequence length="320" mass="33997">MEIIGRHDDHHEQEADRVADTVTPAVEPAAHDDAGLLRGFGAELGHDFSRVRLHDDAAAHAMTARLGAEAVTIGHHVLFARGRHDPGSPAGRRLLAHELTHVRQQATTGPRVQGKFVATGDTAGFVALVNSILGVQKRIQVSAAGEVSIHDTNVQGPPTRDATELLAQIQSMVSERATITIAFTHGGTGVIVGSFVLSEVDLDDLARYGAESSHSRLGDNTASMLHHELVEQHRKQISGESFGPAHTASLAAQGRLLGATWVGDSPPATVPGGVEITRTWRYPDGREVDVITTIDPATTTVTAVRRVVRNPPAPTPARTP</sequence>
<accession>A0ABP4ZLQ3</accession>
<evidence type="ECO:0000313" key="2">
    <source>
        <dbReference type="EMBL" id="GAA1857143.1"/>
    </source>
</evidence>
<dbReference type="Pfam" id="PF13699">
    <property type="entry name" value="eCIS_core"/>
    <property type="match status" value="1"/>
</dbReference>
<dbReference type="RefSeq" id="WP_344100793.1">
    <property type="nucleotide sequence ID" value="NZ_BAAANL010000002.1"/>
</dbReference>
<organism evidence="2 3">
    <name type="scientific">Myceligenerans crystallogenes</name>
    <dbReference type="NCBI Taxonomy" id="316335"/>
    <lineage>
        <taxon>Bacteria</taxon>
        <taxon>Bacillati</taxon>
        <taxon>Actinomycetota</taxon>
        <taxon>Actinomycetes</taxon>
        <taxon>Micrococcales</taxon>
        <taxon>Promicromonosporaceae</taxon>
        <taxon>Myceligenerans</taxon>
    </lineage>
</organism>
<comment type="caution">
    <text evidence="2">The sequence shown here is derived from an EMBL/GenBank/DDBJ whole genome shotgun (WGS) entry which is preliminary data.</text>
</comment>
<dbReference type="Proteomes" id="UP001501094">
    <property type="component" value="Unassembled WGS sequence"/>
</dbReference>
<feature type="domain" description="eCIS core" evidence="1">
    <location>
        <begin position="36"/>
        <end position="107"/>
    </location>
</feature>
<proteinExistence type="predicted"/>
<evidence type="ECO:0000259" key="1">
    <source>
        <dbReference type="Pfam" id="PF13699"/>
    </source>
</evidence>
<reference evidence="3" key="1">
    <citation type="journal article" date="2019" name="Int. J. Syst. Evol. Microbiol.">
        <title>The Global Catalogue of Microorganisms (GCM) 10K type strain sequencing project: providing services to taxonomists for standard genome sequencing and annotation.</title>
        <authorList>
            <consortium name="The Broad Institute Genomics Platform"/>
            <consortium name="The Broad Institute Genome Sequencing Center for Infectious Disease"/>
            <person name="Wu L."/>
            <person name="Ma J."/>
        </authorList>
    </citation>
    <scope>NUCLEOTIDE SEQUENCE [LARGE SCALE GENOMIC DNA]</scope>
    <source>
        <strain evidence="3">JCM 14326</strain>
    </source>
</reference>
<name>A0ABP4ZLQ3_9MICO</name>
<evidence type="ECO:0000313" key="3">
    <source>
        <dbReference type="Proteomes" id="UP001501094"/>
    </source>
</evidence>
<dbReference type="EMBL" id="BAAANL010000002">
    <property type="protein sequence ID" value="GAA1857143.1"/>
    <property type="molecule type" value="Genomic_DNA"/>
</dbReference>
<protein>
    <recommendedName>
        <fullName evidence="1">eCIS core domain-containing protein</fullName>
    </recommendedName>
</protein>
<keyword evidence="3" id="KW-1185">Reference proteome</keyword>
<dbReference type="InterPro" id="IPR025295">
    <property type="entry name" value="eCIS_core_dom"/>
</dbReference>
<gene>
    <name evidence="2" type="ORF">GCM10009751_13110</name>
</gene>